<dbReference type="RefSeq" id="WP_209644243.1">
    <property type="nucleotide sequence ID" value="NZ_JAGINW010000001.1"/>
</dbReference>
<feature type="transmembrane region" description="Helical" evidence="8">
    <location>
        <begin position="209"/>
        <end position="227"/>
    </location>
</feature>
<dbReference type="Proteomes" id="UP001519332">
    <property type="component" value="Unassembled WGS sequence"/>
</dbReference>
<evidence type="ECO:0000256" key="8">
    <source>
        <dbReference type="SAM" id="Phobius"/>
    </source>
</evidence>
<keyword evidence="6 8" id="KW-0472">Membrane</keyword>
<feature type="domain" description="Cation/H+ exchanger transmembrane" evidence="9">
    <location>
        <begin position="25"/>
        <end position="404"/>
    </location>
</feature>
<keyword evidence="2" id="KW-0813">Transport</keyword>
<evidence type="ECO:0000256" key="5">
    <source>
        <dbReference type="ARBA" id="ARBA00023065"/>
    </source>
</evidence>
<feature type="transmembrane region" description="Helical" evidence="8">
    <location>
        <begin position="45"/>
        <end position="68"/>
    </location>
</feature>
<evidence type="ECO:0000256" key="6">
    <source>
        <dbReference type="ARBA" id="ARBA00023136"/>
    </source>
</evidence>
<dbReference type="PANTHER" id="PTHR32468:SF0">
    <property type="entry name" value="K(+)_H(+) ANTIPORTER 1"/>
    <property type="match status" value="1"/>
</dbReference>
<protein>
    <submittedName>
        <fullName evidence="10">Kef-type K+ transport system membrane component KefB</fullName>
    </submittedName>
</protein>
<sequence>MPVSPPLPAHALLVFLLQLAVLLLLALCLGRLATRLGMPSIVGELLTGVLLGPSLLGHLAPGFTGWLLPVAPSQAHLLDGVGQLGVLLLVGIAGAQMDTRLLRRRAPTAARVSLAGLVIPLGLGIGLGFLLPVSLRAGGGSLVFALFLGVAMCVTALPVIVKTLTDMNLLHREIGQLTIAAGMVDDAVGWLLLSVVSAMATTGLRADRVALSVFILIAFVLLMLLVIRHAVRPLLRLTSRVDDPGPTVALTVVVILLSAAATHALGMDPIFGAFLAGLVIGPAQARRLAALRVVVLGVLAPIFLASAGLRMDLTALAVPGVALAAVIVLAVAILGKFAGAYLGARGSGLNAWEGLALGAGMNSRGVVEVVVAMAGLRLGILNAATYTIILLVAVITSVMAPPLLRLAMNRVEHTADERLREREQHSWTLPAAERRHDGGL</sequence>
<gene>
    <name evidence="10" type="ORF">JOF56_007656</name>
</gene>
<feature type="transmembrane region" description="Helical" evidence="8">
    <location>
        <begin position="12"/>
        <end position="33"/>
    </location>
</feature>
<evidence type="ECO:0000256" key="3">
    <source>
        <dbReference type="ARBA" id="ARBA00022692"/>
    </source>
</evidence>
<evidence type="ECO:0000256" key="7">
    <source>
        <dbReference type="SAM" id="MobiDB-lite"/>
    </source>
</evidence>
<keyword evidence="5" id="KW-0406">Ion transport</keyword>
<keyword evidence="11" id="KW-1185">Reference proteome</keyword>
<feature type="transmembrane region" description="Helical" evidence="8">
    <location>
        <begin position="289"/>
        <end position="309"/>
    </location>
</feature>
<dbReference type="Gene3D" id="1.20.1530.20">
    <property type="match status" value="1"/>
</dbReference>
<evidence type="ECO:0000313" key="11">
    <source>
        <dbReference type="Proteomes" id="UP001519332"/>
    </source>
</evidence>
<feature type="region of interest" description="Disordered" evidence="7">
    <location>
        <begin position="420"/>
        <end position="440"/>
    </location>
</feature>
<dbReference type="InterPro" id="IPR038770">
    <property type="entry name" value="Na+/solute_symporter_sf"/>
</dbReference>
<dbReference type="EMBL" id="JAGINW010000001">
    <property type="protein sequence ID" value="MBP2327271.1"/>
    <property type="molecule type" value="Genomic_DNA"/>
</dbReference>
<feature type="transmembrane region" description="Helical" evidence="8">
    <location>
        <begin position="248"/>
        <end position="277"/>
    </location>
</feature>
<organism evidence="10 11">
    <name type="scientific">Kibdelosporangium banguiense</name>
    <dbReference type="NCBI Taxonomy" id="1365924"/>
    <lineage>
        <taxon>Bacteria</taxon>
        <taxon>Bacillati</taxon>
        <taxon>Actinomycetota</taxon>
        <taxon>Actinomycetes</taxon>
        <taxon>Pseudonocardiales</taxon>
        <taxon>Pseudonocardiaceae</taxon>
        <taxon>Kibdelosporangium</taxon>
    </lineage>
</organism>
<keyword evidence="3 8" id="KW-0812">Transmembrane</keyword>
<evidence type="ECO:0000256" key="4">
    <source>
        <dbReference type="ARBA" id="ARBA00022989"/>
    </source>
</evidence>
<feature type="transmembrane region" description="Helical" evidence="8">
    <location>
        <begin position="321"/>
        <end position="342"/>
    </location>
</feature>
<dbReference type="InterPro" id="IPR050794">
    <property type="entry name" value="CPA2_transporter"/>
</dbReference>
<feature type="transmembrane region" description="Helical" evidence="8">
    <location>
        <begin position="109"/>
        <end position="131"/>
    </location>
</feature>
<keyword evidence="4 8" id="KW-1133">Transmembrane helix</keyword>
<dbReference type="PANTHER" id="PTHR32468">
    <property type="entry name" value="CATION/H + ANTIPORTER"/>
    <property type="match status" value="1"/>
</dbReference>
<feature type="transmembrane region" description="Helical" evidence="8">
    <location>
        <begin position="80"/>
        <end position="97"/>
    </location>
</feature>
<dbReference type="InterPro" id="IPR006153">
    <property type="entry name" value="Cation/H_exchanger_TM"/>
</dbReference>
<comment type="caution">
    <text evidence="10">The sequence shown here is derived from an EMBL/GenBank/DDBJ whole genome shotgun (WGS) entry which is preliminary data.</text>
</comment>
<accession>A0ABS4TSA2</accession>
<evidence type="ECO:0000313" key="10">
    <source>
        <dbReference type="EMBL" id="MBP2327271.1"/>
    </source>
</evidence>
<name>A0ABS4TSA2_9PSEU</name>
<reference evidence="10 11" key="1">
    <citation type="submission" date="2021-03" db="EMBL/GenBank/DDBJ databases">
        <title>Sequencing the genomes of 1000 actinobacteria strains.</title>
        <authorList>
            <person name="Klenk H.-P."/>
        </authorList>
    </citation>
    <scope>NUCLEOTIDE SEQUENCE [LARGE SCALE GENOMIC DNA]</scope>
    <source>
        <strain evidence="10 11">DSM 46670</strain>
    </source>
</reference>
<comment type="subcellular location">
    <subcellularLocation>
        <location evidence="1">Membrane</location>
        <topology evidence="1">Multi-pass membrane protein</topology>
    </subcellularLocation>
</comment>
<feature type="transmembrane region" description="Helical" evidence="8">
    <location>
        <begin position="383"/>
        <end position="404"/>
    </location>
</feature>
<feature type="transmembrane region" description="Helical" evidence="8">
    <location>
        <begin position="143"/>
        <end position="165"/>
    </location>
</feature>
<proteinExistence type="predicted"/>
<evidence type="ECO:0000259" key="9">
    <source>
        <dbReference type="Pfam" id="PF00999"/>
    </source>
</evidence>
<dbReference type="Pfam" id="PF00999">
    <property type="entry name" value="Na_H_Exchanger"/>
    <property type="match status" value="1"/>
</dbReference>
<evidence type="ECO:0000256" key="1">
    <source>
        <dbReference type="ARBA" id="ARBA00004141"/>
    </source>
</evidence>
<evidence type="ECO:0000256" key="2">
    <source>
        <dbReference type="ARBA" id="ARBA00022448"/>
    </source>
</evidence>